<dbReference type="Proteomes" id="UP000195981">
    <property type="component" value="Unassembled WGS sequence"/>
</dbReference>
<dbReference type="EMBL" id="FWFG01000097">
    <property type="protein sequence ID" value="SLM94252.1"/>
    <property type="molecule type" value="Genomic_DNA"/>
</dbReference>
<evidence type="ECO:0000313" key="1">
    <source>
        <dbReference type="EMBL" id="SLM94252.1"/>
    </source>
</evidence>
<proteinExistence type="predicted"/>
<accession>A0A1X6X5J0</accession>
<dbReference type="OrthoDB" id="5147858at2"/>
<reference evidence="1 2" key="1">
    <citation type="submission" date="2017-02" db="EMBL/GenBank/DDBJ databases">
        <authorList>
            <person name="Peterson S.W."/>
        </authorList>
    </citation>
    <scope>NUCLEOTIDE SEQUENCE [LARGE SCALE GENOMIC DNA]</scope>
    <source>
        <strain evidence="1 2">CIP104813</strain>
    </source>
</reference>
<name>A0A1X6X5J0_9MICO</name>
<keyword evidence="2" id="KW-1185">Reference proteome</keyword>
<gene>
    <name evidence="1" type="ORF">FM110_11045</name>
</gene>
<dbReference type="RefSeq" id="WP_087104816.1">
    <property type="nucleotide sequence ID" value="NZ_FWFG01000097.1"/>
</dbReference>
<protein>
    <submittedName>
        <fullName evidence="1">Uncharacterized protein</fullName>
    </submittedName>
</protein>
<sequence length="214" mass="23928">MTTPDDDPDMMWTTEGRERYLEGVEVLVEQLRRHARLVAGLDREHFDHDPDTRRTYWTSQDLVHRAIADANDRELDWAGAMSLPAVEVDADGEDAADIELIDLEDEAVRPRGDVLSLVGRWDVDIVDPERFLAAGRAAYTRRHDLEDPVFAEVSVTDPLEAAAALLESPTWPELEVPGASVALGAYWQYVQHDEPLADLDDPEDGDPFDIVSGP</sequence>
<evidence type="ECO:0000313" key="2">
    <source>
        <dbReference type="Proteomes" id="UP000195981"/>
    </source>
</evidence>
<organism evidence="1 2">
    <name type="scientific">Brachybacterium nesterenkovii</name>
    <dbReference type="NCBI Taxonomy" id="47847"/>
    <lineage>
        <taxon>Bacteria</taxon>
        <taxon>Bacillati</taxon>
        <taxon>Actinomycetota</taxon>
        <taxon>Actinomycetes</taxon>
        <taxon>Micrococcales</taxon>
        <taxon>Dermabacteraceae</taxon>
        <taxon>Brachybacterium</taxon>
    </lineage>
</organism>
<dbReference type="AlphaFoldDB" id="A0A1X6X5J0"/>